<keyword evidence="2" id="KW-1133">Transmembrane helix</keyword>
<evidence type="ECO:0000313" key="3">
    <source>
        <dbReference type="EMBL" id="KAJ7100865.1"/>
    </source>
</evidence>
<dbReference type="PANTHER" id="PTHR31495">
    <property type="entry name" value="PEROXYGENASE 3-RELATED"/>
    <property type="match status" value="1"/>
</dbReference>
<dbReference type="GO" id="GO:0004497">
    <property type="term" value="F:monooxygenase activity"/>
    <property type="evidence" value="ECO:0007669"/>
    <property type="project" value="TreeGrafter"/>
</dbReference>
<dbReference type="GO" id="GO:0005509">
    <property type="term" value="F:calcium ion binding"/>
    <property type="evidence" value="ECO:0007669"/>
    <property type="project" value="TreeGrafter"/>
</dbReference>
<feature type="transmembrane region" description="Helical" evidence="2">
    <location>
        <begin position="140"/>
        <end position="157"/>
    </location>
</feature>
<gene>
    <name evidence="3" type="ORF">B0H15DRAFT_817526</name>
</gene>
<protein>
    <submittedName>
        <fullName evidence="3">Caleosin</fullName>
    </submittedName>
</protein>
<accession>A0AAD6Y0F8</accession>
<organism evidence="3 4">
    <name type="scientific">Mycena belliarum</name>
    <dbReference type="NCBI Taxonomy" id="1033014"/>
    <lineage>
        <taxon>Eukaryota</taxon>
        <taxon>Fungi</taxon>
        <taxon>Dikarya</taxon>
        <taxon>Basidiomycota</taxon>
        <taxon>Agaricomycotina</taxon>
        <taxon>Agaricomycetes</taxon>
        <taxon>Agaricomycetidae</taxon>
        <taxon>Agaricales</taxon>
        <taxon>Marasmiineae</taxon>
        <taxon>Mycenaceae</taxon>
        <taxon>Mycena</taxon>
    </lineage>
</organism>
<keyword evidence="4" id="KW-1185">Reference proteome</keyword>
<proteinExistence type="inferred from homology"/>
<name>A0AAD6Y0F8_9AGAR</name>
<dbReference type="PANTHER" id="PTHR31495:SF0">
    <property type="entry name" value="BINDING PROTEIN CALEOSIN, PUTATIVE (AFU_ORTHOLOGUE AFUA_5G13750)-RELATED"/>
    <property type="match status" value="1"/>
</dbReference>
<dbReference type="InterPro" id="IPR007736">
    <property type="entry name" value="Caleosin-related"/>
</dbReference>
<dbReference type="Pfam" id="PF05042">
    <property type="entry name" value="Caleosin"/>
    <property type="match status" value="1"/>
</dbReference>
<feature type="transmembrane region" description="Helical" evidence="2">
    <location>
        <begin position="44"/>
        <end position="68"/>
    </location>
</feature>
<reference evidence="3" key="1">
    <citation type="submission" date="2023-03" db="EMBL/GenBank/DDBJ databases">
        <title>Massive genome expansion in bonnet fungi (Mycena s.s.) driven by repeated elements and novel gene families across ecological guilds.</title>
        <authorList>
            <consortium name="Lawrence Berkeley National Laboratory"/>
            <person name="Harder C.B."/>
            <person name="Miyauchi S."/>
            <person name="Viragh M."/>
            <person name="Kuo A."/>
            <person name="Thoen E."/>
            <person name="Andreopoulos B."/>
            <person name="Lu D."/>
            <person name="Skrede I."/>
            <person name="Drula E."/>
            <person name="Henrissat B."/>
            <person name="Morin E."/>
            <person name="Kohler A."/>
            <person name="Barry K."/>
            <person name="LaButti K."/>
            <person name="Morin E."/>
            <person name="Salamov A."/>
            <person name="Lipzen A."/>
            <person name="Mereny Z."/>
            <person name="Hegedus B."/>
            <person name="Baldrian P."/>
            <person name="Stursova M."/>
            <person name="Weitz H."/>
            <person name="Taylor A."/>
            <person name="Grigoriev I.V."/>
            <person name="Nagy L.G."/>
            <person name="Martin F."/>
            <person name="Kauserud H."/>
        </authorList>
    </citation>
    <scope>NUCLEOTIDE SEQUENCE</scope>
    <source>
        <strain evidence="3">CBHHK173m</strain>
    </source>
</reference>
<dbReference type="EMBL" id="JARJCN010000005">
    <property type="protein sequence ID" value="KAJ7100865.1"/>
    <property type="molecule type" value="Genomic_DNA"/>
</dbReference>
<sequence length="189" mass="21508">MEPITPSQSRTGRPRKALQAHVAFFDTDSDGLIWPTDTYKGFRAIGFGLFFSVLSMIIIHSAFSYFTFGTLLPDPFFRIRVAKIHRALHGSDSASYTPTGDLDEHRFNYMFDLYSSPPNTHLSFSEGVRMIRGNRNLFDFFGWFAAVFEWGSTYLLLAKDGRVSKQDVHDILDGSLFTKLATKNDKKTQ</sequence>
<evidence type="ECO:0000313" key="4">
    <source>
        <dbReference type="Proteomes" id="UP001222325"/>
    </source>
</evidence>
<keyword evidence="2" id="KW-0812">Transmembrane</keyword>
<evidence type="ECO:0000256" key="1">
    <source>
        <dbReference type="ARBA" id="ARBA00006765"/>
    </source>
</evidence>
<dbReference type="AlphaFoldDB" id="A0AAD6Y0F8"/>
<dbReference type="Proteomes" id="UP001222325">
    <property type="component" value="Unassembled WGS sequence"/>
</dbReference>
<keyword evidence="2" id="KW-0472">Membrane</keyword>
<comment type="caution">
    <text evidence="3">The sequence shown here is derived from an EMBL/GenBank/DDBJ whole genome shotgun (WGS) entry which is preliminary data.</text>
</comment>
<evidence type="ECO:0000256" key="2">
    <source>
        <dbReference type="SAM" id="Phobius"/>
    </source>
</evidence>
<comment type="similarity">
    <text evidence="1">Belongs to the caleosin family.</text>
</comment>